<dbReference type="Proteomes" id="UP000789845">
    <property type="component" value="Unassembled WGS sequence"/>
</dbReference>
<keyword evidence="2" id="KW-1185">Reference proteome</keyword>
<dbReference type="RefSeq" id="WP_230499176.1">
    <property type="nucleotide sequence ID" value="NZ_CAKJTG010000059.1"/>
</dbReference>
<dbReference type="EMBL" id="CAKJTG010000059">
    <property type="protein sequence ID" value="CAG9610818.1"/>
    <property type="molecule type" value="Genomic_DNA"/>
</dbReference>
<evidence type="ECO:0000313" key="2">
    <source>
        <dbReference type="Proteomes" id="UP000789845"/>
    </source>
</evidence>
<organism evidence="1 2">
    <name type="scientific">Pseudoneobacillus rhizosphaerae</name>
    <dbReference type="NCBI Taxonomy" id="2880968"/>
    <lineage>
        <taxon>Bacteria</taxon>
        <taxon>Bacillati</taxon>
        <taxon>Bacillota</taxon>
        <taxon>Bacilli</taxon>
        <taxon>Bacillales</taxon>
        <taxon>Bacillaceae</taxon>
        <taxon>Pseudoneobacillus</taxon>
    </lineage>
</organism>
<gene>
    <name evidence="1" type="ORF">NEOCIP111885_04600</name>
</gene>
<evidence type="ECO:0000313" key="1">
    <source>
        <dbReference type="EMBL" id="CAG9610818.1"/>
    </source>
</evidence>
<reference evidence="1" key="1">
    <citation type="submission" date="2021-10" db="EMBL/GenBank/DDBJ databases">
        <authorList>
            <person name="Criscuolo A."/>
        </authorList>
    </citation>
    <scope>NUCLEOTIDE SEQUENCE</scope>
    <source>
        <strain evidence="1">CIP111885</strain>
    </source>
</reference>
<name>A0A9C7LD16_9BACI</name>
<dbReference type="AlphaFoldDB" id="A0A9C7LD16"/>
<accession>A0A9C7LD16</accession>
<dbReference type="Pfam" id="PF14179">
    <property type="entry name" value="YppG"/>
    <property type="match status" value="1"/>
</dbReference>
<proteinExistence type="predicted"/>
<protein>
    <submittedName>
        <fullName evidence="1">Uncharacterized protein</fullName>
    </submittedName>
</protein>
<sequence length="71" mass="8263">MFSRRPQRPTPSIFSLGPVRKQDTPNFMSHFRTSDGDFDLIKITGTAQQVMDMYNQVRPFVSPVITRFLKK</sequence>
<comment type="caution">
    <text evidence="1">The sequence shown here is derived from an EMBL/GenBank/DDBJ whole genome shotgun (WGS) entry which is preliminary data.</text>
</comment>
<dbReference type="InterPro" id="IPR025555">
    <property type="entry name" value="YppG"/>
</dbReference>